<protein>
    <submittedName>
        <fullName evidence="10">Uncharacterized protein</fullName>
    </submittedName>
</protein>
<keyword evidence="6" id="KW-0406">Ion transport</keyword>
<keyword evidence="5 9" id="KW-1133">Transmembrane helix</keyword>
<feature type="transmembrane region" description="Helical" evidence="9">
    <location>
        <begin position="171"/>
        <end position="190"/>
    </location>
</feature>
<comment type="similarity">
    <text evidence="2">Belongs to the CALHM family.</text>
</comment>
<keyword evidence="8" id="KW-0407">Ion channel</keyword>
<evidence type="ECO:0000256" key="3">
    <source>
        <dbReference type="ARBA" id="ARBA00022448"/>
    </source>
</evidence>
<dbReference type="EMBL" id="CALNXK010000018">
    <property type="protein sequence ID" value="CAH3105630.1"/>
    <property type="molecule type" value="Genomic_DNA"/>
</dbReference>
<evidence type="ECO:0000256" key="6">
    <source>
        <dbReference type="ARBA" id="ARBA00023065"/>
    </source>
</evidence>
<evidence type="ECO:0000256" key="9">
    <source>
        <dbReference type="SAM" id="Phobius"/>
    </source>
</evidence>
<keyword evidence="4 9" id="KW-0812">Transmembrane</keyword>
<comment type="caution">
    <text evidence="10">The sequence shown here is derived from an EMBL/GenBank/DDBJ whole genome shotgun (WGS) entry which is preliminary data.</text>
</comment>
<feature type="transmembrane region" description="Helical" evidence="9">
    <location>
        <begin position="53"/>
        <end position="74"/>
    </location>
</feature>
<evidence type="ECO:0000313" key="11">
    <source>
        <dbReference type="Proteomes" id="UP001159405"/>
    </source>
</evidence>
<name>A0ABN8NHZ4_9CNID</name>
<feature type="transmembrane region" description="Helical" evidence="9">
    <location>
        <begin position="95"/>
        <end position="118"/>
    </location>
</feature>
<keyword evidence="11" id="KW-1185">Reference proteome</keyword>
<accession>A0ABN8NHZ4</accession>
<evidence type="ECO:0000256" key="7">
    <source>
        <dbReference type="ARBA" id="ARBA00023136"/>
    </source>
</evidence>
<dbReference type="PANTHER" id="PTHR32261:SF1">
    <property type="entry name" value="CALCIUM HOMEOSTASIS MODULATOR PROTEIN"/>
    <property type="match status" value="1"/>
</dbReference>
<evidence type="ECO:0000256" key="8">
    <source>
        <dbReference type="ARBA" id="ARBA00023303"/>
    </source>
</evidence>
<evidence type="ECO:0000256" key="2">
    <source>
        <dbReference type="ARBA" id="ARBA00008497"/>
    </source>
</evidence>
<dbReference type="Proteomes" id="UP001159405">
    <property type="component" value="Unassembled WGS sequence"/>
</dbReference>
<comment type="subcellular location">
    <subcellularLocation>
        <location evidence="1">Membrane</location>
        <topology evidence="1">Multi-pass membrane protein</topology>
    </subcellularLocation>
</comment>
<organism evidence="10 11">
    <name type="scientific">Porites lobata</name>
    <dbReference type="NCBI Taxonomy" id="104759"/>
    <lineage>
        <taxon>Eukaryota</taxon>
        <taxon>Metazoa</taxon>
        <taxon>Cnidaria</taxon>
        <taxon>Anthozoa</taxon>
        <taxon>Hexacorallia</taxon>
        <taxon>Scleractinia</taxon>
        <taxon>Fungiina</taxon>
        <taxon>Poritidae</taxon>
        <taxon>Porites</taxon>
    </lineage>
</organism>
<sequence>MNTIMSSLTVLFKKSRQSLMYCSIAALTMGVEEIVEEVVFNCPCQRHFAYGQAFLWGPAFLLFFPGILLDKTSLPRTGPRKSNVGKARSKIVLRYFKLLFATFHAMTRASIAPVAWLVLSFLQQKYYTCAYFGPPLADRISTNTNATDRCHFKLGIRSKEMEESYKTRSQIAGWTLLLVFMLVLFTSVCIRRCVEKGRYLRIPSPDYYNHVEAKEALEQYHAIAKELKKERAKQGIHNLFDEVLSKDVDSRLKDVGALIQERYHQFFVIPPESPSYRSPQGTSDDSPTFYSLTQTGISPVLVTDGSEEESFEFHHSSGYVDVQLTSQINAASQNPRKLTRIILRQDSIDMS</sequence>
<dbReference type="Pfam" id="PF14798">
    <property type="entry name" value="Ca_hom_mod"/>
    <property type="match status" value="1"/>
</dbReference>
<evidence type="ECO:0000256" key="1">
    <source>
        <dbReference type="ARBA" id="ARBA00004141"/>
    </source>
</evidence>
<reference evidence="10 11" key="1">
    <citation type="submission" date="2022-05" db="EMBL/GenBank/DDBJ databases">
        <authorList>
            <consortium name="Genoscope - CEA"/>
            <person name="William W."/>
        </authorList>
    </citation>
    <scope>NUCLEOTIDE SEQUENCE [LARGE SCALE GENOMIC DNA]</scope>
</reference>
<evidence type="ECO:0000313" key="10">
    <source>
        <dbReference type="EMBL" id="CAH3105630.1"/>
    </source>
</evidence>
<gene>
    <name evidence="10" type="ORF">PLOB_00013784</name>
</gene>
<evidence type="ECO:0000256" key="5">
    <source>
        <dbReference type="ARBA" id="ARBA00022989"/>
    </source>
</evidence>
<proteinExistence type="inferred from homology"/>
<evidence type="ECO:0000256" key="4">
    <source>
        <dbReference type="ARBA" id="ARBA00022692"/>
    </source>
</evidence>
<keyword evidence="7 9" id="KW-0472">Membrane</keyword>
<dbReference type="PANTHER" id="PTHR32261">
    <property type="entry name" value="CALCIUM HOMEOSTASIS MODULATOR PROTEIN"/>
    <property type="match status" value="1"/>
</dbReference>
<keyword evidence="3" id="KW-0813">Transport</keyword>
<dbReference type="InterPro" id="IPR029569">
    <property type="entry name" value="CALHM"/>
</dbReference>